<keyword evidence="5 7" id="KW-0472">Membrane</keyword>
<evidence type="ECO:0000256" key="2">
    <source>
        <dbReference type="ARBA" id="ARBA00022792"/>
    </source>
</evidence>
<comment type="similarity">
    <text evidence="6">Belongs to the cytochrome c oxidase subunit 6A family.</text>
</comment>
<evidence type="ECO:0000256" key="4">
    <source>
        <dbReference type="ARBA" id="ARBA00023128"/>
    </source>
</evidence>
<evidence type="ECO:0008006" key="10">
    <source>
        <dbReference type="Google" id="ProtNLM"/>
    </source>
</evidence>
<keyword evidence="3" id="KW-0809">Transit peptide</keyword>
<keyword evidence="7" id="KW-1133">Transmembrane helix</keyword>
<dbReference type="InterPro" id="IPR036418">
    <property type="entry name" value="Cyt_c_oxidase_su6a_sf"/>
</dbReference>
<dbReference type="EMBL" id="JAWDGP010003776">
    <property type="protein sequence ID" value="KAK3771080.1"/>
    <property type="molecule type" value="Genomic_DNA"/>
</dbReference>
<evidence type="ECO:0000256" key="7">
    <source>
        <dbReference type="SAM" id="Phobius"/>
    </source>
</evidence>
<keyword evidence="2" id="KW-0999">Mitochondrion inner membrane</keyword>
<dbReference type="GO" id="GO:0005743">
    <property type="term" value="C:mitochondrial inner membrane"/>
    <property type="evidence" value="ECO:0007669"/>
    <property type="project" value="UniProtKB-SubCell"/>
</dbReference>
<dbReference type="Pfam" id="PF02046">
    <property type="entry name" value="COX6A"/>
    <property type="match status" value="1"/>
</dbReference>
<dbReference type="Proteomes" id="UP001283361">
    <property type="component" value="Unassembled WGS sequence"/>
</dbReference>
<keyword evidence="4" id="KW-0496">Mitochondrion</keyword>
<dbReference type="SUPFAM" id="SSF81411">
    <property type="entry name" value="Mitochondrial cytochrome c oxidase subunit VIa"/>
    <property type="match status" value="1"/>
</dbReference>
<proteinExistence type="inferred from homology"/>
<evidence type="ECO:0000313" key="9">
    <source>
        <dbReference type="Proteomes" id="UP001283361"/>
    </source>
</evidence>
<keyword evidence="7" id="KW-0812">Transmembrane</keyword>
<dbReference type="Gene3D" id="4.10.95.10">
    <property type="entry name" value="Cytochrome c oxidase, subunit VIa"/>
    <property type="match status" value="1"/>
</dbReference>
<evidence type="ECO:0000256" key="5">
    <source>
        <dbReference type="ARBA" id="ARBA00023136"/>
    </source>
</evidence>
<keyword evidence="9" id="KW-1185">Reference proteome</keyword>
<dbReference type="AlphaFoldDB" id="A0AAE0ZKM0"/>
<name>A0AAE0ZKM0_9GAST</name>
<reference evidence="8" key="1">
    <citation type="journal article" date="2023" name="G3 (Bethesda)">
        <title>A reference genome for the long-term kleptoplast-retaining sea slug Elysia crispata morphotype clarki.</title>
        <authorList>
            <person name="Eastman K.E."/>
            <person name="Pendleton A.L."/>
            <person name="Shaikh M.A."/>
            <person name="Suttiyut T."/>
            <person name="Ogas R."/>
            <person name="Tomko P."/>
            <person name="Gavelis G."/>
            <person name="Widhalm J.R."/>
            <person name="Wisecaver J.H."/>
        </authorList>
    </citation>
    <scope>NUCLEOTIDE SEQUENCE</scope>
    <source>
        <strain evidence="8">ECLA1</strain>
    </source>
</reference>
<organism evidence="8 9">
    <name type="scientific">Elysia crispata</name>
    <name type="common">lettuce slug</name>
    <dbReference type="NCBI Taxonomy" id="231223"/>
    <lineage>
        <taxon>Eukaryota</taxon>
        <taxon>Metazoa</taxon>
        <taxon>Spiralia</taxon>
        <taxon>Lophotrochozoa</taxon>
        <taxon>Mollusca</taxon>
        <taxon>Gastropoda</taxon>
        <taxon>Heterobranchia</taxon>
        <taxon>Euthyneura</taxon>
        <taxon>Panpulmonata</taxon>
        <taxon>Sacoglossa</taxon>
        <taxon>Placobranchoidea</taxon>
        <taxon>Plakobranchidae</taxon>
        <taxon>Elysia</taxon>
    </lineage>
</organism>
<dbReference type="InterPro" id="IPR001349">
    <property type="entry name" value="Cyt_c_oxidase_su6a"/>
</dbReference>
<dbReference type="GO" id="GO:0006123">
    <property type="term" value="P:mitochondrial electron transport, cytochrome c to oxygen"/>
    <property type="evidence" value="ECO:0007669"/>
    <property type="project" value="TreeGrafter"/>
</dbReference>
<evidence type="ECO:0000256" key="3">
    <source>
        <dbReference type="ARBA" id="ARBA00022946"/>
    </source>
</evidence>
<sequence>MNQLFWRAEVGMQRLSRLPLRLERRRVSEDCKDPCKRQRFRGVPTEEVKAHGKATIWKYITIAASIPVLCQFFYLTFMANLHPEREEFVAWPHLRLRARAFPWGDGNHSFFHNKYYNALPDGYEEDD</sequence>
<protein>
    <recommendedName>
        <fullName evidence="10">Cytochrome c oxidase subunit</fullName>
    </recommendedName>
</protein>
<evidence type="ECO:0000313" key="8">
    <source>
        <dbReference type="EMBL" id="KAK3771080.1"/>
    </source>
</evidence>
<comment type="subcellular location">
    <subcellularLocation>
        <location evidence="1">Mitochondrion inner membrane</location>
    </subcellularLocation>
</comment>
<dbReference type="PANTHER" id="PTHR11504">
    <property type="entry name" value="CYTOCHROME C OXIDASE POLYPEPTIDE VIA"/>
    <property type="match status" value="1"/>
</dbReference>
<feature type="transmembrane region" description="Helical" evidence="7">
    <location>
        <begin position="56"/>
        <end position="77"/>
    </location>
</feature>
<evidence type="ECO:0000256" key="6">
    <source>
        <dbReference type="RuleBase" id="RU004396"/>
    </source>
</evidence>
<dbReference type="GO" id="GO:0030234">
    <property type="term" value="F:enzyme regulator activity"/>
    <property type="evidence" value="ECO:0007669"/>
    <property type="project" value="TreeGrafter"/>
</dbReference>
<comment type="caution">
    <text evidence="8">The sequence shown here is derived from an EMBL/GenBank/DDBJ whole genome shotgun (WGS) entry which is preliminary data.</text>
</comment>
<evidence type="ECO:0000256" key="1">
    <source>
        <dbReference type="ARBA" id="ARBA00004273"/>
    </source>
</evidence>
<gene>
    <name evidence="8" type="ORF">RRG08_042324</name>
</gene>
<accession>A0AAE0ZKM0</accession>
<dbReference type="PANTHER" id="PTHR11504:SF0">
    <property type="entry name" value="CYTOCHROME C OXIDASE SUBUNIT"/>
    <property type="match status" value="1"/>
</dbReference>